<protein>
    <submittedName>
        <fullName evidence="2">Uncharacterized protein</fullName>
    </submittedName>
</protein>
<comment type="caution">
    <text evidence="2">The sequence shown here is derived from an EMBL/GenBank/DDBJ whole genome shotgun (WGS) entry which is preliminary data.</text>
</comment>
<evidence type="ECO:0000313" key="3">
    <source>
        <dbReference type="Proteomes" id="UP001306508"/>
    </source>
</evidence>
<feature type="compositionally biased region" description="Basic and acidic residues" evidence="1">
    <location>
        <begin position="228"/>
        <end position="240"/>
    </location>
</feature>
<evidence type="ECO:0000256" key="1">
    <source>
        <dbReference type="SAM" id="MobiDB-lite"/>
    </source>
</evidence>
<dbReference type="EMBL" id="JAWIZZ010000047">
    <property type="protein sequence ID" value="KAK5779387.1"/>
    <property type="molecule type" value="Genomic_DNA"/>
</dbReference>
<reference evidence="3" key="1">
    <citation type="submission" date="2023-07" db="EMBL/GenBank/DDBJ databases">
        <title>A draft genome of Kazachstania heterogenica Y-27499.</title>
        <authorList>
            <person name="Donic C."/>
            <person name="Kralova J.S."/>
            <person name="Fidel L."/>
            <person name="Ben-Dor S."/>
            <person name="Jung S."/>
        </authorList>
    </citation>
    <scope>NUCLEOTIDE SEQUENCE [LARGE SCALE GENOMIC DNA]</scope>
    <source>
        <strain evidence="3">Y27499</strain>
    </source>
</reference>
<evidence type="ECO:0000313" key="2">
    <source>
        <dbReference type="EMBL" id="KAK5779387.1"/>
    </source>
</evidence>
<dbReference type="Proteomes" id="UP001306508">
    <property type="component" value="Unassembled WGS sequence"/>
</dbReference>
<proteinExistence type="predicted"/>
<keyword evidence="3" id="KW-1185">Reference proteome</keyword>
<organism evidence="2 3">
    <name type="scientific">Arxiozyma heterogenica</name>
    <dbReference type="NCBI Taxonomy" id="278026"/>
    <lineage>
        <taxon>Eukaryota</taxon>
        <taxon>Fungi</taxon>
        <taxon>Dikarya</taxon>
        <taxon>Ascomycota</taxon>
        <taxon>Saccharomycotina</taxon>
        <taxon>Saccharomycetes</taxon>
        <taxon>Saccharomycetales</taxon>
        <taxon>Saccharomycetaceae</taxon>
        <taxon>Arxiozyma</taxon>
    </lineage>
</organism>
<accession>A0AAN8A6U1</accession>
<dbReference type="AlphaFoldDB" id="A0AAN8A6U1"/>
<name>A0AAN8A6U1_9SACH</name>
<sequence>MQIEKTDLANLNKNTDNYKINRSIKGQPNIPNLPSKETLAYARKISEQLNYDNQNVNGVNFQDRLDDDHILTLSSNIKDIRRQYSNYSSIGSGNLASESGTSHARYETESELEHFHMRDAFDQLDYEYNSSMDNTKIIVPLPRNKNRPKSQICVLNETNSFNTNIQGPPSIKIQYVGDLGVKTEGRDRNIVIEDNNYKYKHTAESKDEVQEHKEEEGGDINEYLQRPVPEEPLKGDDSNKDVENSSIIENIQQHDDNDCCDTKDSTSAKKTFSIQQQRNINTLSQLISIANTSTVGMEFDRLSIPNEEKMLLEQFIDTLSRLAVDIFLDPSRRTEILKRLDSATRVLEGF</sequence>
<feature type="compositionally biased region" description="Basic and acidic residues" evidence="1">
    <location>
        <begin position="202"/>
        <end position="215"/>
    </location>
</feature>
<gene>
    <name evidence="2" type="ORF">RI543_003278</name>
</gene>
<feature type="region of interest" description="Disordered" evidence="1">
    <location>
        <begin position="202"/>
        <end position="240"/>
    </location>
</feature>